<dbReference type="Gene3D" id="1.10.10.10">
    <property type="entry name" value="Winged helix-like DNA-binding domain superfamily/Winged helix DNA-binding domain"/>
    <property type="match status" value="1"/>
</dbReference>
<comment type="caution">
    <text evidence="2">The sequence shown here is derived from an EMBL/GenBank/DDBJ whole genome shotgun (WGS) entry which is preliminary data.</text>
</comment>
<organism evidence="2 3">
    <name type="scientific">Tritrichomonas musculus</name>
    <dbReference type="NCBI Taxonomy" id="1915356"/>
    <lineage>
        <taxon>Eukaryota</taxon>
        <taxon>Metamonada</taxon>
        <taxon>Parabasalia</taxon>
        <taxon>Tritrichomonadida</taxon>
        <taxon>Tritrichomonadidae</taxon>
        <taxon>Tritrichomonas</taxon>
    </lineage>
</organism>
<evidence type="ECO:0000313" key="3">
    <source>
        <dbReference type="Proteomes" id="UP001470230"/>
    </source>
</evidence>
<gene>
    <name evidence="2" type="ORF">M9Y10_044818</name>
</gene>
<feature type="domain" description="Initiator binding" evidence="1">
    <location>
        <begin position="16"/>
        <end position="84"/>
    </location>
</feature>
<evidence type="ECO:0000313" key="2">
    <source>
        <dbReference type="EMBL" id="KAK8882178.1"/>
    </source>
</evidence>
<keyword evidence="3" id="KW-1185">Reference proteome</keyword>
<protein>
    <recommendedName>
        <fullName evidence="1">Initiator binding domain-containing protein</fullName>
    </recommendedName>
</protein>
<evidence type="ECO:0000259" key="1">
    <source>
        <dbReference type="Pfam" id="PF10416"/>
    </source>
</evidence>
<reference evidence="2 3" key="1">
    <citation type="submission" date="2024-04" db="EMBL/GenBank/DDBJ databases">
        <title>Tritrichomonas musculus Genome.</title>
        <authorList>
            <person name="Alves-Ferreira E."/>
            <person name="Grigg M."/>
            <person name="Lorenzi H."/>
            <person name="Galac M."/>
        </authorList>
    </citation>
    <scope>NUCLEOTIDE SEQUENCE [LARGE SCALE GENOMIC DNA]</scope>
    <source>
        <strain evidence="2 3">EAF2021</strain>
    </source>
</reference>
<proteinExistence type="predicted"/>
<dbReference type="Pfam" id="PF10416">
    <property type="entry name" value="IBD"/>
    <property type="match status" value="1"/>
</dbReference>
<dbReference type="Proteomes" id="UP001470230">
    <property type="component" value="Unassembled WGS sequence"/>
</dbReference>
<dbReference type="EMBL" id="JAPFFF010000009">
    <property type="protein sequence ID" value="KAK8882178.1"/>
    <property type="molecule type" value="Genomic_DNA"/>
</dbReference>
<name>A0ABR2JU68_9EUKA</name>
<sequence>MMNTCESIEKLENLVRNKKMQFMLKIYYLLSYTKTHDDDINKVGIFWVDDEGTMSVNSSILGIFVGLKANSINKNLMSYGIIKVRAPEGNKLDLNKLSGKIKWIYRKCTKYQFNSNTSYDEVIKFKPKFGMIEKINIPSKITSHKNELNNKLKISSISLLNNRNTIWENEFKSSFEKHWRDIADSSNAVYIKDIIKYLKDNQKEIFALKPRIESKILLILQFFSNNNIELIDIDDYFVFCVFFGIGGTMIYNIEKLPFEHEVELDIQEYLNTTGIEKTNNWFELNKYDQTLLKLMMNQRDDVWTLCFSNEPGIYILINKSGNCLFQTKVCFDALDNSYSIGTSNEGIKKFLSLNDLISFLNLKFSNHLNTELHLNSINVPADFLHFNLQEIYDFDETPPDDITTLIRNDTYEKQNFDQIFF</sequence>
<dbReference type="InterPro" id="IPR018845">
    <property type="entry name" value="Initiator-bd"/>
</dbReference>
<dbReference type="InterPro" id="IPR036388">
    <property type="entry name" value="WH-like_DNA-bd_sf"/>
</dbReference>
<accession>A0ABR2JU68</accession>